<sequence>MYVCMYIIERELIESLDFAGQLNAAEGCLLRNAYSERLHRYSPPTPSQQLSGECPITAEASVVGSRMAEAAAGRGRRLAAACRWKEALAALDEADPWCCVDIRAACLVELKKSSELFAFAHTLVDAYPNAWTSCFAADSEHDQAMAAYFKVPTSLVVELRVVLPPYYYLSKAKSMEPSAGCVWLAYGHSFAADSEHDQAMAAYFKVPTSLVVELRVVLPPYYYLSKAKSLEPSAGCVWLAYGHSFAADSEHDQAMAAYFKVPTSLVVELHVVLPPYYYLSKAKSLEPSAGCVWLAYGHSFAADSEHDQPRRRTSRYLHH</sequence>
<dbReference type="PANTHER" id="PTHR12558">
    <property type="entry name" value="CELL DIVISION CYCLE 16,23,27"/>
    <property type="match status" value="1"/>
</dbReference>
<dbReference type="AlphaFoldDB" id="A0A0L7KUF7"/>
<keyword evidence="4" id="KW-0833">Ubl conjugation pathway</keyword>
<evidence type="ECO:0000256" key="6">
    <source>
        <dbReference type="ARBA" id="ARBA00023306"/>
    </source>
</evidence>
<dbReference type="Gene3D" id="1.25.40.10">
    <property type="entry name" value="Tetratricopeptide repeat domain"/>
    <property type="match status" value="4"/>
</dbReference>
<dbReference type="STRING" id="104452.A0A0L7KUF7"/>
<accession>A0A0L7KUF7</accession>
<keyword evidence="5" id="KW-0802">TPR repeat</keyword>
<dbReference type="GO" id="GO:0045842">
    <property type="term" value="P:positive regulation of mitotic metaphase/anaphase transition"/>
    <property type="evidence" value="ECO:0007669"/>
    <property type="project" value="TreeGrafter"/>
</dbReference>
<proteinExistence type="predicted"/>
<dbReference type="GO" id="GO:0005737">
    <property type="term" value="C:cytoplasm"/>
    <property type="evidence" value="ECO:0007669"/>
    <property type="project" value="TreeGrafter"/>
</dbReference>
<keyword evidence="6" id="KW-0131">Cell cycle</keyword>
<evidence type="ECO:0000256" key="4">
    <source>
        <dbReference type="ARBA" id="ARBA00022786"/>
    </source>
</evidence>
<dbReference type="Proteomes" id="UP000037510">
    <property type="component" value="Unassembled WGS sequence"/>
</dbReference>
<protein>
    <submittedName>
        <fullName evidence="7">Putative CDC16 cell division cycle 16-like protein</fullName>
    </submittedName>
</protein>
<comment type="caution">
    <text evidence="7">The sequence shown here is derived from an EMBL/GenBank/DDBJ whole genome shotgun (WGS) entry which is preliminary data.</text>
</comment>
<evidence type="ECO:0000256" key="3">
    <source>
        <dbReference type="ARBA" id="ARBA00022776"/>
    </source>
</evidence>
<keyword evidence="3" id="KW-0498">Mitosis</keyword>
<gene>
    <name evidence="7" type="ORF">OBRU01_20794</name>
</gene>
<keyword evidence="2" id="KW-0677">Repeat</keyword>
<dbReference type="GO" id="GO:0016567">
    <property type="term" value="P:protein ubiquitination"/>
    <property type="evidence" value="ECO:0007669"/>
    <property type="project" value="TreeGrafter"/>
</dbReference>
<keyword evidence="8" id="KW-1185">Reference proteome</keyword>
<keyword evidence="1 7" id="KW-0132">Cell division</keyword>
<organism evidence="7 8">
    <name type="scientific">Operophtera brumata</name>
    <name type="common">Winter moth</name>
    <name type="synonym">Phalaena brumata</name>
    <dbReference type="NCBI Taxonomy" id="104452"/>
    <lineage>
        <taxon>Eukaryota</taxon>
        <taxon>Metazoa</taxon>
        <taxon>Ecdysozoa</taxon>
        <taxon>Arthropoda</taxon>
        <taxon>Hexapoda</taxon>
        <taxon>Insecta</taxon>
        <taxon>Pterygota</taxon>
        <taxon>Neoptera</taxon>
        <taxon>Endopterygota</taxon>
        <taxon>Lepidoptera</taxon>
        <taxon>Glossata</taxon>
        <taxon>Ditrysia</taxon>
        <taxon>Geometroidea</taxon>
        <taxon>Geometridae</taxon>
        <taxon>Larentiinae</taxon>
        <taxon>Operophtera</taxon>
    </lineage>
</organism>
<evidence type="ECO:0000313" key="7">
    <source>
        <dbReference type="EMBL" id="KOB66681.1"/>
    </source>
</evidence>
<reference evidence="7 8" key="1">
    <citation type="journal article" date="2015" name="Genome Biol. Evol.">
        <title>The genome of winter moth (Operophtera brumata) provides a genomic perspective on sexual dimorphism and phenology.</title>
        <authorList>
            <person name="Derks M.F."/>
            <person name="Smit S."/>
            <person name="Salis L."/>
            <person name="Schijlen E."/>
            <person name="Bossers A."/>
            <person name="Mateman C."/>
            <person name="Pijl A.S."/>
            <person name="de Ridder D."/>
            <person name="Groenen M.A."/>
            <person name="Visser M.E."/>
            <person name="Megens H.J."/>
        </authorList>
    </citation>
    <scope>NUCLEOTIDE SEQUENCE [LARGE SCALE GENOMIC DNA]</scope>
    <source>
        <strain evidence="7">WM2013NL</strain>
        <tissue evidence="7">Head and thorax</tissue>
    </source>
</reference>
<dbReference type="GO" id="GO:0051301">
    <property type="term" value="P:cell division"/>
    <property type="evidence" value="ECO:0007669"/>
    <property type="project" value="UniProtKB-KW"/>
</dbReference>
<evidence type="ECO:0000313" key="8">
    <source>
        <dbReference type="Proteomes" id="UP000037510"/>
    </source>
</evidence>
<dbReference type="PANTHER" id="PTHR12558:SF9">
    <property type="entry name" value="CELL DIVISION CYCLE PROTEIN 16 HOMOLOG"/>
    <property type="match status" value="1"/>
</dbReference>
<evidence type="ECO:0000256" key="1">
    <source>
        <dbReference type="ARBA" id="ARBA00022618"/>
    </source>
</evidence>
<name>A0A0L7KUF7_OPEBR</name>
<dbReference type="GO" id="GO:0005680">
    <property type="term" value="C:anaphase-promoting complex"/>
    <property type="evidence" value="ECO:0007669"/>
    <property type="project" value="TreeGrafter"/>
</dbReference>
<dbReference type="EMBL" id="JTDY01005736">
    <property type="protein sequence ID" value="KOB66681.1"/>
    <property type="molecule type" value="Genomic_DNA"/>
</dbReference>
<evidence type="ECO:0000256" key="5">
    <source>
        <dbReference type="ARBA" id="ARBA00022803"/>
    </source>
</evidence>
<dbReference type="GO" id="GO:0031145">
    <property type="term" value="P:anaphase-promoting complex-dependent catabolic process"/>
    <property type="evidence" value="ECO:0007669"/>
    <property type="project" value="TreeGrafter"/>
</dbReference>
<evidence type="ECO:0000256" key="2">
    <source>
        <dbReference type="ARBA" id="ARBA00022737"/>
    </source>
</evidence>
<dbReference type="InterPro" id="IPR011990">
    <property type="entry name" value="TPR-like_helical_dom_sf"/>
</dbReference>